<evidence type="ECO:0000256" key="6">
    <source>
        <dbReference type="ARBA" id="ARBA00022927"/>
    </source>
</evidence>
<evidence type="ECO:0000256" key="10">
    <source>
        <dbReference type="ARBA" id="ARBA00023273"/>
    </source>
</evidence>
<dbReference type="CDD" id="cd14445">
    <property type="entry name" value="RILP-like"/>
    <property type="match status" value="1"/>
</dbReference>
<dbReference type="PANTHER" id="PTHR21502">
    <property type="entry name" value="ZINC FINGER PROTEIN DZIP1"/>
    <property type="match status" value="1"/>
</dbReference>
<protein>
    <recommendedName>
        <fullName evidence="11">RILP-like protein 2</fullName>
    </recommendedName>
</protein>
<evidence type="ECO:0000256" key="3">
    <source>
        <dbReference type="ARBA" id="ARBA00004514"/>
    </source>
</evidence>
<dbReference type="GO" id="GO:0036064">
    <property type="term" value="C:ciliary basal body"/>
    <property type="evidence" value="ECO:0007669"/>
    <property type="project" value="TreeGrafter"/>
</dbReference>
<evidence type="ECO:0000313" key="14">
    <source>
        <dbReference type="EMBL" id="KAF3847781.1"/>
    </source>
</evidence>
<feature type="domain" description="RH1" evidence="13">
    <location>
        <begin position="12"/>
        <end position="100"/>
    </location>
</feature>
<dbReference type="PANTHER" id="PTHR21502:SF7">
    <property type="entry name" value="RAB-INTERACTING LYSOSOMAL PROTEIN"/>
    <property type="match status" value="1"/>
</dbReference>
<organism evidence="14 15">
    <name type="scientific">Dissostichus mawsoni</name>
    <name type="common">Antarctic cod</name>
    <dbReference type="NCBI Taxonomy" id="36200"/>
    <lineage>
        <taxon>Eukaryota</taxon>
        <taxon>Metazoa</taxon>
        <taxon>Chordata</taxon>
        <taxon>Craniata</taxon>
        <taxon>Vertebrata</taxon>
        <taxon>Euteleostomi</taxon>
        <taxon>Actinopterygii</taxon>
        <taxon>Neopterygii</taxon>
        <taxon>Teleostei</taxon>
        <taxon>Neoteleostei</taxon>
        <taxon>Acanthomorphata</taxon>
        <taxon>Eupercaria</taxon>
        <taxon>Perciformes</taxon>
        <taxon>Notothenioidei</taxon>
        <taxon>Nototheniidae</taxon>
        <taxon>Dissostichus</taxon>
    </lineage>
</organism>
<evidence type="ECO:0000256" key="8">
    <source>
        <dbReference type="ARBA" id="ARBA00023069"/>
    </source>
</evidence>
<keyword evidence="10" id="KW-0966">Cell projection</keyword>
<dbReference type="InterPro" id="IPR051241">
    <property type="entry name" value="DZIP_RILPL"/>
</dbReference>
<keyword evidence="6" id="KW-0653">Protein transport</keyword>
<dbReference type="GO" id="GO:0051959">
    <property type="term" value="F:dynein light intermediate chain binding"/>
    <property type="evidence" value="ECO:0007669"/>
    <property type="project" value="TreeGrafter"/>
</dbReference>
<evidence type="ECO:0000256" key="12">
    <source>
        <dbReference type="SAM" id="Coils"/>
    </source>
</evidence>
<dbReference type="GO" id="GO:0005829">
    <property type="term" value="C:cytosol"/>
    <property type="evidence" value="ECO:0007669"/>
    <property type="project" value="UniProtKB-SubCell"/>
</dbReference>
<evidence type="ECO:0000256" key="5">
    <source>
        <dbReference type="ARBA" id="ARBA00022490"/>
    </source>
</evidence>
<evidence type="ECO:0000259" key="13">
    <source>
        <dbReference type="PROSITE" id="PS51776"/>
    </source>
</evidence>
<evidence type="ECO:0000256" key="1">
    <source>
        <dbReference type="ARBA" id="ARBA00004138"/>
    </source>
</evidence>
<accession>A0A7J5YFI5</accession>
<dbReference type="OrthoDB" id="10069524at2759"/>
<sequence length="164" mass="18635">MEAPEVHSETQNTEGCFQRTCSALTVDNVYEIAKLIGTDVEKLIDGCGKDSVVGLVPKIVKVLELLESFASRNHAHKLREEELLKTFETIQIQQQKKRVGKESDEASEKNEIRELQQKEQQWKTRCEELQVQVQQLQDDREELEPAEGQPCTGSYVCQGVESLC</sequence>
<reference evidence="14 15" key="1">
    <citation type="submission" date="2020-03" db="EMBL/GenBank/DDBJ databases">
        <title>Dissostichus mawsoni Genome sequencing and assembly.</title>
        <authorList>
            <person name="Park H."/>
        </authorList>
    </citation>
    <scope>NUCLEOTIDE SEQUENCE [LARGE SCALE GENOMIC DNA]</scope>
    <source>
        <strain evidence="14">DM0001</strain>
        <tissue evidence="14">Muscle</tissue>
    </source>
</reference>
<evidence type="ECO:0000313" key="15">
    <source>
        <dbReference type="Proteomes" id="UP000518266"/>
    </source>
</evidence>
<dbReference type="EMBL" id="JAAKFY010000013">
    <property type="protein sequence ID" value="KAF3847781.1"/>
    <property type="molecule type" value="Genomic_DNA"/>
</dbReference>
<evidence type="ECO:0000256" key="11">
    <source>
        <dbReference type="ARBA" id="ARBA00040819"/>
    </source>
</evidence>
<dbReference type="GO" id="GO:0015031">
    <property type="term" value="P:protein transport"/>
    <property type="evidence" value="ECO:0007669"/>
    <property type="project" value="UniProtKB-KW"/>
</dbReference>
<feature type="coiled-coil region" evidence="12">
    <location>
        <begin position="105"/>
        <end position="146"/>
    </location>
</feature>
<proteinExistence type="predicted"/>
<dbReference type="GO" id="GO:0031267">
    <property type="term" value="F:small GTPase binding"/>
    <property type="evidence" value="ECO:0007669"/>
    <property type="project" value="TreeGrafter"/>
</dbReference>
<evidence type="ECO:0000256" key="7">
    <source>
        <dbReference type="ARBA" id="ARBA00023054"/>
    </source>
</evidence>
<dbReference type="InterPro" id="IPR034743">
    <property type="entry name" value="RH1"/>
</dbReference>
<dbReference type="Gene3D" id="1.20.58.1770">
    <property type="match status" value="1"/>
</dbReference>
<evidence type="ECO:0000256" key="9">
    <source>
        <dbReference type="ARBA" id="ARBA00023212"/>
    </source>
</evidence>
<dbReference type="Pfam" id="PF09744">
    <property type="entry name" value="RH1"/>
    <property type="match status" value="1"/>
</dbReference>
<evidence type="ECO:0000256" key="4">
    <source>
        <dbReference type="ARBA" id="ARBA00022448"/>
    </source>
</evidence>
<keyword evidence="4" id="KW-0813">Transport</keyword>
<keyword evidence="15" id="KW-1185">Reference proteome</keyword>
<comment type="subcellular location">
    <subcellularLocation>
        <location evidence="1">Cell projection</location>
        <location evidence="1">Cilium</location>
    </subcellularLocation>
    <subcellularLocation>
        <location evidence="2">Cytoplasm</location>
        <location evidence="2">Cytoskeleton</location>
        <location evidence="2">Microtubule organizing center</location>
        <location evidence="2">Centrosome</location>
    </subcellularLocation>
    <subcellularLocation>
        <location evidence="3">Cytoplasm</location>
        <location evidence="3">Cytosol</location>
    </subcellularLocation>
</comment>
<name>A0A7J5YFI5_DISMA</name>
<dbReference type="Proteomes" id="UP000518266">
    <property type="component" value="Unassembled WGS sequence"/>
</dbReference>
<keyword evidence="7 12" id="KW-0175">Coiled coil</keyword>
<evidence type="ECO:0000256" key="2">
    <source>
        <dbReference type="ARBA" id="ARBA00004300"/>
    </source>
</evidence>
<gene>
    <name evidence="14" type="ORF">F7725_020809</name>
</gene>
<dbReference type="GO" id="GO:0005813">
    <property type="term" value="C:centrosome"/>
    <property type="evidence" value="ECO:0007669"/>
    <property type="project" value="UniProtKB-SubCell"/>
</dbReference>
<dbReference type="FunFam" id="1.20.58.1770:FF:000003">
    <property type="entry name" value="RILP-like protein 2 isoform X1"/>
    <property type="match status" value="1"/>
</dbReference>
<dbReference type="AlphaFoldDB" id="A0A7J5YFI5"/>
<comment type="caution">
    <text evidence="14">The sequence shown here is derived from an EMBL/GenBank/DDBJ whole genome shotgun (WGS) entry which is preliminary data.</text>
</comment>
<keyword evidence="5" id="KW-0963">Cytoplasm</keyword>
<keyword evidence="9" id="KW-0206">Cytoskeleton</keyword>
<dbReference type="GO" id="GO:0060271">
    <property type="term" value="P:cilium assembly"/>
    <property type="evidence" value="ECO:0007669"/>
    <property type="project" value="TreeGrafter"/>
</dbReference>
<dbReference type="PROSITE" id="PS51776">
    <property type="entry name" value="RH1"/>
    <property type="match status" value="1"/>
</dbReference>
<keyword evidence="8" id="KW-0969">Cilium</keyword>